<reference evidence="11 12" key="1">
    <citation type="submission" date="2015-01" db="EMBL/GenBank/DDBJ databases">
        <title>Rufibacter sp./DG31D/ whole genome sequencing.</title>
        <authorList>
            <person name="Kim M.K."/>
            <person name="Srinivasan S."/>
            <person name="Lee J.-J."/>
        </authorList>
    </citation>
    <scope>NUCLEOTIDE SEQUENCE [LARGE SCALE GENOMIC DNA]</scope>
    <source>
        <strain evidence="11 12">DG31D</strain>
    </source>
</reference>
<dbReference type="UniPathway" id="UPA00035">
    <property type="reaction ID" value="UER00042"/>
</dbReference>
<dbReference type="EC" id="5.3.1.24" evidence="3 9"/>
<dbReference type="GO" id="GO:0000162">
    <property type="term" value="P:L-tryptophan biosynthetic process"/>
    <property type="evidence" value="ECO:0007669"/>
    <property type="project" value="UniProtKB-UniRule"/>
</dbReference>
<accession>A0A0H4VNQ6</accession>
<evidence type="ECO:0000313" key="12">
    <source>
        <dbReference type="Proteomes" id="UP000036458"/>
    </source>
</evidence>
<evidence type="ECO:0000256" key="4">
    <source>
        <dbReference type="ARBA" id="ARBA00022272"/>
    </source>
</evidence>
<dbReference type="PATRIC" id="fig|1379910.4.peg.1429"/>
<comment type="similarity">
    <text evidence="9">Belongs to the TrpF family.</text>
</comment>
<dbReference type="STRING" id="1379910.TH63_06525"/>
<dbReference type="CDD" id="cd00405">
    <property type="entry name" value="PRAI"/>
    <property type="match status" value="1"/>
</dbReference>
<dbReference type="InterPro" id="IPR001240">
    <property type="entry name" value="PRAI_dom"/>
</dbReference>
<dbReference type="RefSeq" id="WP_048920244.1">
    <property type="nucleotide sequence ID" value="NZ_CP010777.1"/>
</dbReference>
<evidence type="ECO:0000256" key="3">
    <source>
        <dbReference type="ARBA" id="ARBA00012572"/>
    </source>
</evidence>
<evidence type="ECO:0000256" key="7">
    <source>
        <dbReference type="ARBA" id="ARBA00023141"/>
    </source>
</evidence>
<dbReference type="OrthoDB" id="9786954at2"/>
<dbReference type="Gene3D" id="3.20.20.70">
    <property type="entry name" value="Aldolase class I"/>
    <property type="match status" value="1"/>
</dbReference>
<evidence type="ECO:0000256" key="1">
    <source>
        <dbReference type="ARBA" id="ARBA00001164"/>
    </source>
</evidence>
<dbReference type="HAMAP" id="MF_00135">
    <property type="entry name" value="PRAI"/>
    <property type="match status" value="1"/>
</dbReference>
<comment type="pathway">
    <text evidence="2 9">Amino-acid biosynthesis; L-tryptophan biosynthesis; L-tryptophan from chorismate: step 3/5.</text>
</comment>
<evidence type="ECO:0000256" key="8">
    <source>
        <dbReference type="ARBA" id="ARBA00023235"/>
    </source>
</evidence>
<dbReference type="InterPro" id="IPR011060">
    <property type="entry name" value="RibuloseP-bd_barrel"/>
</dbReference>
<dbReference type="AlphaFoldDB" id="A0A0H4VNQ6"/>
<protein>
    <recommendedName>
        <fullName evidence="4 9">N-(5'-phosphoribosyl)anthranilate isomerase</fullName>
        <shortName evidence="9">PRAI</shortName>
        <ecNumber evidence="3 9">5.3.1.24</ecNumber>
    </recommendedName>
</protein>
<dbReference type="EMBL" id="CP010777">
    <property type="protein sequence ID" value="AKQ45369.1"/>
    <property type="molecule type" value="Genomic_DNA"/>
</dbReference>
<dbReference type="KEGG" id="ruf:TH63_06525"/>
<organism evidence="11 12">
    <name type="scientific">Rufibacter radiotolerans</name>
    <dbReference type="NCBI Taxonomy" id="1379910"/>
    <lineage>
        <taxon>Bacteria</taxon>
        <taxon>Pseudomonadati</taxon>
        <taxon>Bacteroidota</taxon>
        <taxon>Cytophagia</taxon>
        <taxon>Cytophagales</taxon>
        <taxon>Hymenobacteraceae</taxon>
        <taxon>Rufibacter</taxon>
    </lineage>
</organism>
<gene>
    <name evidence="9" type="primary">trpF</name>
    <name evidence="11" type="ORF">TH63_06525</name>
</gene>
<evidence type="ECO:0000256" key="9">
    <source>
        <dbReference type="HAMAP-Rule" id="MF_00135"/>
    </source>
</evidence>
<name>A0A0H4VNQ6_9BACT</name>
<dbReference type="PANTHER" id="PTHR42894">
    <property type="entry name" value="N-(5'-PHOSPHORIBOSYL)ANTHRANILATE ISOMERASE"/>
    <property type="match status" value="1"/>
</dbReference>
<comment type="catalytic activity">
    <reaction evidence="1 9">
        <text>N-(5-phospho-beta-D-ribosyl)anthranilate = 1-(2-carboxyphenylamino)-1-deoxy-D-ribulose 5-phosphate</text>
        <dbReference type="Rhea" id="RHEA:21540"/>
        <dbReference type="ChEBI" id="CHEBI:18277"/>
        <dbReference type="ChEBI" id="CHEBI:58613"/>
        <dbReference type="EC" id="5.3.1.24"/>
    </reaction>
</comment>
<dbReference type="GO" id="GO:0004640">
    <property type="term" value="F:phosphoribosylanthranilate isomerase activity"/>
    <property type="evidence" value="ECO:0007669"/>
    <property type="project" value="UniProtKB-UniRule"/>
</dbReference>
<sequence>MPNRNLRIKVCGMKYTENIEDLLLLQPDYVGFIFYEKSPRFITTQWAVFSSIFKQGTSKVGVFVDEEVEVVLQKVTDLGLEMVQLHGHETPQICHELKDSGLTVMKAFRVGEGFDFSQLEEYVQCCDFFLFDASGANPGGNGHRFNWNLLQGYEYQVPFFLSGGIDLEHLDEIKALRLPQLYGVDLNSKFEIQPGLKDVKRVQEFIQKLRA</sequence>
<dbReference type="InterPro" id="IPR044643">
    <property type="entry name" value="TrpF_fam"/>
</dbReference>
<evidence type="ECO:0000259" key="10">
    <source>
        <dbReference type="Pfam" id="PF00697"/>
    </source>
</evidence>
<dbReference type="InterPro" id="IPR013785">
    <property type="entry name" value="Aldolase_TIM"/>
</dbReference>
<feature type="domain" description="N-(5'phosphoribosyl) anthranilate isomerase (PRAI)" evidence="10">
    <location>
        <begin position="9"/>
        <end position="208"/>
    </location>
</feature>
<dbReference type="Pfam" id="PF00697">
    <property type="entry name" value="PRAI"/>
    <property type="match status" value="1"/>
</dbReference>
<evidence type="ECO:0000256" key="2">
    <source>
        <dbReference type="ARBA" id="ARBA00004664"/>
    </source>
</evidence>
<proteinExistence type="inferred from homology"/>
<evidence type="ECO:0000256" key="5">
    <source>
        <dbReference type="ARBA" id="ARBA00022605"/>
    </source>
</evidence>
<evidence type="ECO:0000256" key="6">
    <source>
        <dbReference type="ARBA" id="ARBA00022822"/>
    </source>
</evidence>
<dbReference type="Proteomes" id="UP000036458">
    <property type="component" value="Chromosome"/>
</dbReference>
<keyword evidence="6 9" id="KW-0822">Tryptophan biosynthesis</keyword>
<dbReference type="SUPFAM" id="SSF51366">
    <property type="entry name" value="Ribulose-phoshate binding barrel"/>
    <property type="match status" value="1"/>
</dbReference>
<dbReference type="PANTHER" id="PTHR42894:SF1">
    <property type="entry name" value="N-(5'-PHOSPHORIBOSYL)ANTHRANILATE ISOMERASE"/>
    <property type="match status" value="1"/>
</dbReference>
<keyword evidence="8 9" id="KW-0413">Isomerase</keyword>
<evidence type="ECO:0000313" key="11">
    <source>
        <dbReference type="EMBL" id="AKQ45369.1"/>
    </source>
</evidence>
<keyword evidence="7 9" id="KW-0057">Aromatic amino acid biosynthesis</keyword>
<keyword evidence="5 9" id="KW-0028">Amino-acid biosynthesis</keyword>
<keyword evidence="12" id="KW-1185">Reference proteome</keyword>